<gene>
    <name evidence="1" type="ORF">PCOR1329_LOCUS44067</name>
</gene>
<organism evidence="1 2">
    <name type="scientific">Prorocentrum cordatum</name>
    <dbReference type="NCBI Taxonomy" id="2364126"/>
    <lineage>
        <taxon>Eukaryota</taxon>
        <taxon>Sar</taxon>
        <taxon>Alveolata</taxon>
        <taxon>Dinophyceae</taxon>
        <taxon>Prorocentrales</taxon>
        <taxon>Prorocentraceae</taxon>
        <taxon>Prorocentrum</taxon>
    </lineage>
</organism>
<name>A0ABN9U0B2_9DINO</name>
<protein>
    <submittedName>
        <fullName evidence="1">Uncharacterized protein</fullName>
    </submittedName>
</protein>
<reference evidence="1" key="1">
    <citation type="submission" date="2023-10" db="EMBL/GenBank/DDBJ databases">
        <authorList>
            <person name="Chen Y."/>
            <person name="Shah S."/>
            <person name="Dougan E. K."/>
            <person name="Thang M."/>
            <person name="Chan C."/>
        </authorList>
    </citation>
    <scope>NUCLEOTIDE SEQUENCE [LARGE SCALE GENOMIC DNA]</scope>
</reference>
<keyword evidence="2" id="KW-1185">Reference proteome</keyword>
<proteinExistence type="predicted"/>
<comment type="caution">
    <text evidence="1">The sequence shown here is derived from an EMBL/GenBank/DDBJ whole genome shotgun (WGS) entry which is preliminary data.</text>
</comment>
<evidence type="ECO:0000313" key="2">
    <source>
        <dbReference type="Proteomes" id="UP001189429"/>
    </source>
</evidence>
<accession>A0ABN9U0B2</accession>
<dbReference type="Proteomes" id="UP001189429">
    <property type="component" value="Unassembled WGS sequence"/>
</dbReference>
<evidence type="ECO:0000313" key="1">
    <source>
        <dbReference type="EMBL" id="CAK0852111.1"/>
    </source>
</evidence>
<sequence>MSRQTRMGTPLGYTTVQLPREVQPDNHDKLIDLLDVLDYTGKFIFVCLPMDPEYSDGYGVFSEVWGIHQGRSEGREVREHMFGAQLHLGGPALTIGGLWTAL</sequence>
<dbReference type="EMBL" id="CAUYUJ010015294">
    <property type="protein sequence ID" value="CAK0852111.1"/>
    <property type="molecule type" value="Genomic_DNA"/>
</dbReference>